<dbReference type="GO" id="GO:0031419">
    <property type="term" value="F:cobalamin binding"/>
    <property type="evidence" value="ECO:0007669"/>
    <property type="project" value="InterPro"/>
</dbReference>
<gene>
    <name evidence="3" type="ORF">LZD57_03585</name>
</gene>
<dbReference type="Gene3D" id="1.10.1240.10">
    <property type="entry name" value="Methionine synthase domain"/>
    <property type="match status" value="1"/>
</dbReference>
<dbReference type="Proteomes" id="UP001139035">
    <property type="component" value="Unassembled WGS sequence"/>
</dbReference>
<dbReference type="Gene3D" id="3.40.50.280">
    <property type="entry name" value="Cobalamin-binding domain"/>
    <property type="match status" value="1"/>
</dbReference>
<dbReference type="RefSeq" id="WP_233717745.1">
    <property type="nucleotide sequence ID" value="NZ_JAJUWU010000003.1"/>
</dbReference>
<dbReference type="InterPro" id="IPR036724">
    <property type="entry name" value="Cobalamin-bd_sf"/>
</dbReference>
<dbReference type="CDD" id="cd02065">
    <property type="entry name" value="B12-binding_like"/>
    <property type="match status" value="1"/>
</dbReference>
<evidence type="ECO:0000313" key="4">
    <source>
        <dbReference type="Proteomes" id="UP001139035"/>
    </source>
</evidence>
<dbReference type="Pfam" id="PF02310">
    <property type="entry name" value="B12-binding"/>
    <property type="match status" value="1"/>
</dbReference>
<comment type="caution">
    <text evidence="3">The sequence shown here is derived from an EMBL/GenBank/DDBJ whole genome shotgun (WGS) entry which is preliminary data.</text>
</comment>
<dbReference type="InterPro" id="IPR006158">
    <property type="entry name" value="Cobalamin-bd"/>
</dbReference>
<keyword evidence="4" id="KW-1185">Reference proteome</keyword>
<reference evidence="3" key="1">
    <citation type="submission" date="2022-01" db="EMBL/GenBank/DDBJ databases">
        <title>Jiella avicenniae sp. nov., a novel endophytic bacterium isolated from bark of Avicennia marina.</title>
        <authorList>
            <person name="Tuo L."/>
        </authorList>
    </citation>
    <scope>NUCLEOTIDE SEQUENCE</scope>
    <source>
        <strain evidence="3">CBK1P-4</strain>
    </source>
</reference>
<name>A0A9X1P0F2_9HYPH</name>
<proteinExistence type="predicted"/>
<dbReference type="AlphaFoldDB" id="A0A9X1P0F2"/>
<evidence type="ECO:0000313" key="3">
    <source>
        <dbReference type="EMBL" id="MCE7027063.1"/>
    </source>
</evidence>
<dbReference type="PROSITE" id="PS51332">
    <property type="entry name" value="B12_BINDING"/>
    <property type="match status" value="1"/>
</dbReference>
<sequence>MADIPQAAERPHGDLQPHFDRGQVSTRAYTAGEEDWRYRLSEAIVAKVIPSLYAAHGEAGPLNQRSTSTGEIHRRIEAERFLGLVLSDSPEAQWRHLLDLQAAGMDLETLLMEIMAPAIRELGEMWLNDRMSFVEVTTKSARLQHMIRSLGRPDSFQMTDGRASVLLAAAPGEQHTFGLFVLAELFLAAGWSVSLEANSSLDVLCELAESRRYDAIGMSVGSERFLPPVREQVAALRQATGSQTSRIFLGGWAFTVAGQSLDDYGADLVAVDGRSAVERAETLLIDR</sequence>
<accession>A0A9X1P0F2</accession>
<feature type="domain" description="B12-binding" evidence="2">
    <location>
        <begin position="162"/>
        <end position="287"/>
    </location>
</feature>
<dbReference type="GO" id="GO:0046872">
    <property type="term" value="F:metal ion binding"/>
    <property type="evidence" value="ECO:0007669"/>
    <property type="project" value="InterPro"/>
</dbReference>
<feature type="region of interest" description="Disordered" evidence="1">
    <location>
        <begin position="1"/>
        <end position="23"/>
    </location>
</feature>
<evidence type="ECO:0000259" key="2">
    <source>
        <dbReference type="PROSITE" id="PS51332"/>
    </source>
</evidence>
<dbReference type="InterPro" id="IPR036594">
    <property type="entry name" value="Meth_synthase_dom"/>
</dbReference>
<feature type="compositionally biased region" description="Basic and acidic residues" evidence="1">
    <location>
        <begin position="9"/>
        <end position="21"/>
    </location>
</feature>
<protein>
    <submittedName>
        <fullName evidence="3">Cobalamin B12-binding domain-containing protein</fullName>
    </submittedName>
</protein>
<evidence type="ECO:0000256" key="1">
    <source>
        <dbReference type="SAM" id="MobiDB-lite"/>
    </source>
</evidence>
<dbReference type="SUPFAM" id="SSF52242">
    <property type="entry name" value="Cobalamin (vitamin B12)-binding domain"/>
    <property type="match status" value="1"/>
</dbReference>
<organism evidence="3 4">
    <name type="scientific">Jiella avicenniae</name>
    <dbReference type="NCBI Taxonomy" id="2907202"/>
    <lineage>
        <taxon>Bacteria</taxon>
        <taxon>Pseudomonadati</taxon>
        <taxon>Pseudomonadota</taxon>
        <taxon>Alphaproteobacteria</taxon>
        <taxon>Hyphomicrobiales</taxon>
        <taxon>Aurantimonadaceae</taxon>
        <taxon>Jiella</taxon>
    </lineage>
</organism>
<dbReference type="EMBL" id="JAJUWU010000003">
    <property type="protein sequence ID" value="MCE7027063.1"/>
    <property type="molecule type" value="Genomic_DNA"/>
</dbReference>